<keyword evidence="6" id="KW-0804">Transcription</keyword>
<organism evidence="10 11">
    <name type="scientific">Dactylonectria estremocensis</name>
    <dbReference type="NCBI Taxonomy" id="1079267"/>
    <lineage>
        <taxon>Eukaryota</taxon>
        <taxon>Fungi</taxon>
        <taxon>Dikarya</taxon>
        <taxon>Ascomycota</taxon>
        <taxon>Pezizomycotina</taxon>
        <taxon>Sordariomycetes</taxon>
        <taxon>Hypocreomycetidae</taxon>
        <taxon>Hypocreales</taxon>
        <taxon>Nectriaceae</taxon>
        <taxon>Dactylonectria</taxon>
    </lineage>
</organism>
<comment type="subcellular location">
    <subcellularLocation>
        <location evidence="1">Nucleus</location>
    </subcellularLocation>
</comment>
<dbReference type="Proteomes" id="UP000717696">
    <property type="component" value="Unassembled WGS sequence"/>
</dbReference>
<dbReference type="PANTHER" id="PTHR31313:SF86">
    <property type="entry name" value="ZN(2)-C6 FUNGAL-TYPE DOMAIN-CONTAINING PROTEIN"/>
    <property type="match status" value="1"/>
</dbReference>
<evidence type="ECO:0000256" key="5">
    <source>
        <dbReference type="ARBA" id="ARBA00023125"/>
    </source>
</evidence>
<dbReference type="GO" id="GO:0008270">
    <property type="term" value="F:zinc ion binding"/>
    <property type="evidence" value="ECO:0007669"/>
    <property type="project" value="InterPro"/>
</dbReference>
<dbReference type="GO" id="GO:0006351">
    <property type="term" value="P:DNA-templated transcription"/>
    <property type="evidence" value="ECO:0007669"/>
    <property type="project" value="InterPro"/>
</dbReference>
<dbReference type="PROSITE" id="PS00463">
    <property type="entry name" value="ZN2_CY6_FUNGAL_1"/>
    <property type="match status" value="1"/>
</dbReference>
<dbReference type="EMBL" id="JAGMUU010000007">
    <property type="protein sequence ID" value="KAH7149088.1"/>
    <property type="molecule type" value="Genomic_DNA"/>
</dbReference>
<dbReference type="PROSITE" id="PS50048">
    <property type="entry name" value="ZN2_CY6_FUNGAL_2"/>
    <property type="match status" value="1"/>
</dbReference>
<accession>A0A9P9J5M4</accession>
<evidence type="ECO:0000256" key="6">
    <source>
        <dbReference type="ARBA" id="ARBA00023163"/>
    </source>
</evidence>
<dbReference type="CDD" id="cd00067">
    <property type="entry name" value="GAL4"/>
    <property type="match status" value="1"/>
</dbReference>
<keyword evidence="7" id="KW-0539">Nucleus</keyword>
<proteinExistence type="predicted"/>
<evidence type="ECO:0000256" key="1">
    <source>
        <dbReference type="ARBA" id="ARBA00004123"/>
    </source>
</evidence>
<keyword evidence="3" id="KW-0862">Zinc</keyword>
<dbReference type="Gene3D" id="4.10.240.10">
    <property type="entry name" value="Zn(2)-C6 fungal-type DNA-binding domain"/>
    <property type="match status" value="1"/>
</dbReference>
<evidence type="ECO:0000256" key="4">
    <source>
        <dbReference type="ARBA" id="ARBA00023015"/>
    </source>
</evidence>
<dbReference type="PANTHER" id="PTHR31313">
    <property type="entry name" value="TY1 ENHANCER ACTIVATOR"/>
    <property type="match status" value="1"/>
</dbReference>
<keyword evidence="2" id="KW-0479">Metal-binding</keyword>
<protein>
    <submittedName>
        <fullName evidence="10">Fungal-specific transcription factor domain-containing protein</fullName>
    </submittedName>
</protein>
<keyword evidence="5" id="KW-0238">DNA-binding</keyword>
<name>A0A9P9J5M4_9HYPO</name>
<dbReference type="Pfam" id="PF04082">
    <property type="entry name" value="Fungal_trans"/>
    <property type="match status" value="1"/>
</dbReference>
<dbReference type="CDD" id="cd12148">
    <property type="entry name" value="fungal_TF_MHR"/>
    <property type="match status" value="1"/>
</dbReference>
<dbReference type="SMART" id="SM00066">
    <property type="entry name" value="GAL4"/>
    <property type="match status" value="1"/>
</dbReference>
<evidence type="ECO:0000259" key="9">
    <source>
        <dbReference type="PROSITE" id="PS50048"/>
    </source>
</evidence>
<reference evidence="10" key="1">
    <citation type="journal article" date="2021" name="Nat. Commun.">
        <title>Genetic determinants of endophytism in the Arabidopsis root mycobiome.</title>
        <authorList>
            <person name="Mesny F."/>
            <person name="Miyauchi S."/>
            <person name="Thiergart T."/>
            <person name="Pickel B."/>
            <person name="Atanasova L."/>
            <person name="Karlsson M."/>
            <person name="Huettel B."/>
            <person name="Barry K.W."/>
            <person name="Haridas S."/>
            <person name="Chen C."/>
            <person name="Bauer D."/>
            <person name="Andreopoulos W."/>
            <person name="Pangilinan J."/>
            <person name="LaButti K."/>
            <person name="Riley R."/>
            <person name="Lipzen A."/>
            <person name="Clum A."/>
            <person name="Drula E."/>
            <person name="Henrissat B."/>
            <person name="Kohler A."/>
            <person name="Grigoriev I.V."/>
            <person name="Martin F.M."/>
            <person name="Hacquard S."/>
        </authorList>
    </citation>
    <scope>NUCLEOTIDE SEQUENCE</scope>
    <source>
        <strain evidence="10">MPI-CAGE-AT-0021</strain>
    </source>
</reference>
<dbReference type="InterPro" id="IPR007219">
    <property type="entry name" value="XnlR_reg_dom"/>
</dbReference>
<evidence type="ECO:0000313" key="11">
    <source>
        <dbReference type="Proteomes" id="UP000717696"/>
    </source>
</evidence>
<evidence type="ECO:0000256" key="8">
    <source>
        <dbReference type="SAM" id="MobiDB-lite"/>
    </source>
</evidence>
<feature type="compositionally biased region" description="Polar residues" evidence="8">
    <location>
        <begin position="11"/>
        <end position="25"/>
    </location>
</feature>
<dbReference type="GO" id="GO:0003677">
    <property type="term" value="F:DNA binding"/>
    <property type="evidence" value="ECO:0007669"/>
    <property type="project" value="UniProtKB-KW"/>
</dbReference>
<dbReference type="Pfam" id="PF00172">
    <property type="entry name" value="Zn_clus"/>
    <property type="match status" value="1"/>
</dbReference>
<dbReference type="InterPro" id="IPR036864">
    <property type="entry name" value="Zn2-C6_fun-type_DNA-bd_sf"/>
</dbReference>
<dbReference type="AlphaFoldDB" id="A0A9P9J5M4"/>
<sequence length="794" mass="89042">MPASPDHESLALQNMPRNSQKRATGDTCRTCTSCRRKKVKCDGRRPICSTCHLRSQDCEYPHDARKSAARTTKEDVRSLQRQIQSLQNKLRERSPGSSSNQPLLDTELEGNHINVASDCLSPVIDAEPYQGESLSQRRNHSFSIASLRSGSTSRTETVNGPGVNQLSRPAIPHGEPTGSVPLPVTIGGIYSDMLPVPVLASETLGDDPDADSPQIYGATSLLYDQASNSPLTNSLSKGGEPEYEHSKDVLRDRLICYAAIQRQQEMALHSSPSITANIDFDGVPADMAMHLLDLHWNRQHQSYLLTYRPAIMDSLARNGPYINKLLLNAIYLQSSLYSNRNSLRSDPKELHTIGNAFYDRFKALLPQFIDKSTIPTVVALVTCGASLVPRGKQSAGWVFCGIAYRMLTDIGCHLNLQSHTQNGLTSRETAIDIEIRRRAYWGAYVGDKFQSLFLGRPPAMSRAASNVSREYLDSYEEMEEWKPYVDPSSQPFDAAVPAYRGRPSYALSTFNYLLRLCDIAGGIINAFYSVDSAEAPETTLFQKRDEIREQLSQWKACLPSWLQFDPTCHPTPPPHQITPHTTYWTLIILTEQAFLNRSGFRFTLTDQSQLESKQKCIEAALRIWKLVAAYRAAFTLRRAQYGISYATYCAVLVMLQQTDQDCDEYMECIQFFWHALLEYQRGCNFGLKRPLRLLKSLMRRLERVSQNIDMDESDNAPRPDLRGKQTTVGRGGALLTALAIAFQADLDSICQSRAVGQVEMEYWGEPLFTNVGDGYLADDTIFGIGDDNMFGMYM</sequence>
<dbReference type="InterPro" id="IPR051615">
    <property type="entry name" value="Transcr_Regulatory_Elem"/>
</dbReference>
<feature type="region of interest" description="Disordered" evidence="8">
    <location>
        <begin position="1"/>
        <end position="25"/>
    </location>
</feature>
<dbReference type="GO" id="GO:0000981">
    <property type="term" value="F:DNA-binding transcription factor activity, RNA polymerase II-specific"/>
    <property type="evidence" value="ECO:0007669"/>
    <property type="project" value="InterPro"/>
</dbReference>
<feature type="domain" description="Zn(2)-C6 fungal-type" evidence="9">
    <location>
        <begin position="30"/>
        <end position="60"/>
    </location>
</feature>
<gene>
    <name evidence="10" type="ORF">B0J13DRAFT_296885</name>
</gene>
<evidence type="ECO:0000256" key="7">
    <source>
        <dbReference type="ARBA" id="ARBA00023242"/>
    </source>
</evidence>
<dbReference type="SMART" id="SM00906">
    <property type="entry name" value="Fungal_trans"/>
    <property type="match status" value="1"/>
</dbReference>
<keyword evidence="4" id="KW-0805">Transcription regulation</keyword>
<evidence type="ECO:0000256" key="2">
    <source>
        <dbReference type="ARBA" id="ARBA00022723"/>
    </source>
</evidence>
<comment type="caution">
    <text evidence="10">The sequence shown here is derived from an EMBL/GenBank/DDBJ whole genome shotgun (WGS) entry which is preliminary data.</text>
</comment>
<dbReference type="OrthoDB" id="4161332at2759"/>
<evidence type="ECO:0000313" key="10">
    <source>
        <dbReference type="EMBL" id="KAH7149088.1"/>
    </source>
</evidence>
<keyword evidence="11" id="KW-1185">Reference proteome</keyword>
<dbReference type="GO" id="GO:0005634">
    <property type="term" value="C:nucleus"/>
    <property type="evidence" value="ECO:0007669"/>
    <property type="project" value="UniProtKB-SubCell"/>
</dbReference>
<evidence type="ECO:0000256" key="3">
    <source>
        <dbReference type="ARBA" id="ARBA00022833"/>
    </source>
</evidence>
<dbReference type="SUPFAM" id="SSF57701">
    <property type="entry name" value="Zn2/Cys6 DNA-binding domain"/>
    <property type="match status" value="1"/>
</dbReference>
<dbReference type="InterPro" id="IPR001138">
    <property type="entry name" value="Zn2Cys6_DnaBD"/>
</dbReference>